<comment type="caution">
    <text evidence="2">The sequence shown here is derived from an EMBL/GenBank/DDBJ whole genome shotgun (WGS) entry which is preliminary data.</text>
</comment>
<proteinExistence type="predicted"/>
<dbReference type="Proteomes" id="UP000465810">
    <property type="component" value="Unassembled WGS sequence"/>
</dbReference>
<keyword evidence="3" id="KW-1185">Reference proteome</keyword>
<evidence type="ECO:0000313" key="2">
    <source>
        <dbReference type="EMBL" id="MYL96696.1"/>
    </source>
</evidence>
<sequence length="150" mass="17020">MTSDEGMRNRPKVMHLFSRLLLAGIGCNVAAILLYHDRFRAEAVAAGQSGAAWLLSIVFVVTLFGFLWWRIARRAGNLARWLFIALSVTSLWEIGKFYRLGLKYGWFYGVLMVCSYLLVAACSAILVRRDVSRWLRSRARTGEIDPDVFA</sequence>
<name>A0A7X4K599_9SPHN</name>
<feature type="transmembrane region" description="Helical" evidence="1">
    <location>
        <begin position="81"/>
        <end position="100"/>
    </location>
</feature>
<feature type="transmembrane region" description="Helical" evidence="1">
    <location>
        <begin position="106"/>
        <end position="127"/>
    </location>
</feature>
<accession>A0A7X4K599</accession>
<dbReference type="AlphaFoldDB" id="A0A7X4K599"/>
<feature type="transmembrane region" description="Helical" evidence="1">
    <location>
        <begin position="16"/>
        <end position="35"/>
    </location>
</feature>
<evidence type="ECO:0000313" key="3">
    <source>
        <dbReference type="Proteomes" id="UP000465810"/>
    </source>
</evidence>
<evidence type="ECO:0000256" key="1">
    <source>
        <dbReference type="SAM" id="Phobius"/>
    </source>
</evidence>
<keyword evidence="1" id="KW-1133">Transmembrane helix</keyword>
<feature type="transmembrane region" description="Helical" evidence="1">
    <location>
        <begin position="50"/>
        <end position="69"/>
    </location>
</feature>
<keyword evidence="1" id="KW-0472">Membrane</keyword>
<reference evidence="2 3" key="1">
    <citation type="submission" date="2019-12" db="EMBL/GenBank/DDBJ databases">
        <authorList>
            <person name="Feng G."/>
            <person name="Zhu H."/>
        </authorList>
    </citation>
    <scope>NUCLEOTIDE SEQUENCE [LARGE SCALE GENOMIC DNA]</scope>
    <source>
        <strain evidence="2 3">FGD1</strain>
    </source>
</reference>
<dbReference type="RefSeq" id="WP_160984386.1">
    <property type="nucleotide sequence ID" value="NZ_WVTD01000001.1"/>
</dbReference>
<gene>
    <name evidence="2" type="ORF">GR702_02750</name>
</gene>
<protein>
    <submittedName>
        <fullName evidence="2">Uncharacterized protein</fullName>
    </submittedName>
</protein>
<keyword evidence="1" id="KW-0812">Transmembrane</keyword>
<dbReference type="EMBL" id="WVTD01000001">
    <property type="protein sequence ID" value="MYL96696.1"/>
    <property type="molecule type" value="Genomic_DNA"/>
</dbReference>
<organism evidence="2 3">
    <name type="scientific">Novosphingobium silvae</name>
    <dbReference type="NCBI Taxonomy" id="2692619"/>
    <lineage>
        <taxon>Bacteria</taxon>
        <taxon>Pseudomonadati</taxon>
        <taxon>Pseudomonadota</taxon>
        <taxon>Alphaproteobacteria</taxon>
        <taxon>Sphingomonadales</taxon>
        <taxon>Sphingomonadaceae</taxon>
        <taxon>Novosphingobium</taxon>
    </lineage>
</organism>